<evidence type="ECO:0000313" key="1">
    <source>
        <dbReference type="EMBL" id="AGF91328.1"/>
    </source>
</evidence>
<dbReference type="Proteomes" id="UP000502917">
    <property type="component" value="Segment"/>
</dbReference>
<reference evidence="1 2" key="1">
    <citation type="submission" date="2010-12" db="EMBL/GenBank/DDBJ databases">
        <title>The Genome Sequence of Cyanophage P-SS1.</title>
        <authorList>
            <consortium name="The Broad Institute Genome Sequencing Platform"/>
            <person name="Henn M.R."/>
            <person name="Sullivan M.S."/>
            <person name="Osburne M.S."/>
            <person name="Levin J."/>
            <person name="Malboeuf C."/>
            <person name="Casali M."/>
            <person name="Russ C."/>
            <person name="Lennon N."/>
            <person name="Chapman S.B."/>
            <person name="Erlich R."/>
            <person name="Young S.K."/>
            <person name="Yandava C."/>
            <person name="Zeng Q."/>
            <person name="Alvarado L."/>
            <person name="Anderson S."/>
            <person name="Berlin A."/>
            <person name="Chen Z."/>
            <person name="Freedman E."/>
            <person name="Gellesch M."/>
            <person name="Goldberg J."/>
            <person name="Green L."/>
            <person name="Griggs A."/>
            <person name="Gujja S."/>
            <person name="Heilman E.R."/>
            <person name="Heiman D."/>
            <person name="Hollinger A."/>
            <person name="Howarth C."/>
            <person name="Larson L."/>
            <person name="Mehta T."/>
            <person name="Pearson M."/>
            <person name="Roberts A."/>
            <person name="Ryan E."/>
            <person name="Saif S."/>
            <person name="Shea T."/>
            <person name="Shenoy N."/>
            <person name="Sisk P."/>
            <person name="Stolte C."/>
            <person name="Sykes S."/>
            <person name="White J."/>
            <person name="Yu Q."/>
            <person name="Coleman M.L."/>
            <person name="Huang K.H."/>
            <person name="Weigele P.R."/>
            <person name="DeFrancesco A.S."/>
            <person name="Kern S.E."/>
            <person name="Thompson L.R."/>
            <person name="Fu R."/>
            <person name="Hombeck B."/>
            <person name="Chisholm S.W."/>
            <person name="Haas B."/>
            <person name="Nusbaum C."/>
            <person name="Birren B."/>
        </authorList>
    </citation>
    <scope>NUCLEOTIDE SEQUENCE [LARGE SCALE GENOMIC DNA]</scope>
    <source>
        <strain evidence="1 2">P-SS1</strain>
    </source>
</reference>
<organism evidence="1 2">
    <name type="scientific">Cyanophage P-SS1</name>
    <dbReference type="NCBI Taxonomy" id="889957"/>
    <lineage>
        <taxon>Viruses</taxon>
        <taxon>Duplodnaviria</taxon>
        <taxon>Heunggongvirae</taxon>
        <taxon>Uroviricota</taxon>
        <taxon>Caudoviricetes</taxon>
        <taxon>Pantevenvirales</taxon>
        <taxon>Kyanoviridae</taxon>
        <taxon>Ronodorvirus</taxon>
        <taxon>Ronodorvirus ssm4</taxon>
    </lineage>
</organism>
<evidence type="ECO:0000313" key="2">
    <source>
        <dbReference type="Proteomes" id="UP000502917"/>
    </source>
</evidence>
<gene>
    <name evidence="1" type="ORF">CPYG_00033</name>
</gene>
<name>M1Q658_9CAUD</name>
<protein>
    <submittedName>
        <fullName evidence="1">Uncharacterized protein</fullName>
    </submittedName>
</protein>
<sequence length="65" mass="7444">MTFLNDIHDIVEEGDNGTAHDIIDVMFNLLDENQLTQLQDVIANQYPYPDKDDLFIDINNTGGKY</sequence>
<proteinExistence type="predicted"/>
<dbReference type="EMBL" id="JF974306">
    <property type="protein sequence ID" value="AGF91328.1"/>
    <property type="molecule type" value="Genomic_DNA"/>
</dbReference>
<accession>M1Q658</accession>